<protein>
    <recommendedName>
        <fullName evidence="5">Methyltransferase</fullName>
    </recommendedName>
</protein>
<dbReference type="RefSeq" id="WP_317521546.1">
    <property type="nucleotide sequence ID" value="NZ_JAWJZI010000002.1"/>
</dbReference>
<dbReference type="EMBL" id="JAWJZI010000002">
    <property type="protein sequence ID" value="MDV5168808.1"/>
    <property type="molecule type" value="Genomic_DNA"/>
</dbReference>
<gene>
    <name evidence="3" type="ORF">R2X38_07325</name>
</gene>
<evidence type="ECO:0000313" key="3">
    <source>
        <dbReference type="EMBL" id="MDV5168808.1"/>
    </source>
</evidence>
<feature type="signal peptide" evidence="2">
    <location>
        <begin position="1"/>
        <end position="29"/>
    </location>
</feature>
<sequence length="73" mass="7473">MKYLSTAKKYGSRLAVVAGTAATSVAVQAGDYTSEITSASTEASANQTAVITAVVGLAVIGFGVGMFLKWLNR</sequence>
<feature type="chain" id="PRO_5045725467" description="Methyltransferase" evidence="2">
    <location>
        <begin position="30"/>
        <end position="73"/>
    </location>
</feature>
<dbReference type="Proteomes" id="UP001186452">
    <property type="component" value="Unassembled WGS sequence"/>
</dbReference>
<keyword evidence="4" id="KW-1185">Reference proteome</keyword>
<keyword evidence="2" id="KW-0732">Signal</keyword>
<proteinExistence type="predicted"/>
<keyword evidence="1" id="KW-0472">Membrane</keyword>
<keyword evidence="1" id="KW-0812">Transmembrane</keyword>
<feature type="transmembrane region" description="Helical" evidence="1">
    <location>
        <begin position="45"/>
        <end position="68"/>
    </location>
</feature>
<evidence type="ECO:0008006" key="5">
    <source>
        <dbReference type="Google" id="ProtNLM"/>
    </source>
</evidence>
<evidence type="ECO:0000313" key="4">
    <source>
        <dbReference type="Proteomes" id="UP001186452"/>
    </source>
</evidence>
<evidence type="ECO:0000256" key="2">
    <source>
        <dbReference type="SAM" id="SignalP"/>
    </source>
</evidence>
<comment type="caution">
    <text evidence="3">The sequence shown here is derived from an EMBL/GenBank/DDBJ whole genome shotgun (WGS) entry which is preliminary data.</text>
</comment>
<name>A0ABU3ZFV4_9GAMM</name>
<reference evidence="3 4" key="1">
    <citation type="submission" date="2023-10" db="EMBL/GenBank/DDBJ databases">
        <title>Marine bacteria isolated from horseshoe crab.</title>
        <authorList>
            <person name="Cheng T.H."/>
        </authorList>
    </citation>
    <scope>NUCLEOTIDE SEQUENCE [LARGE SCALE GENOMIC DNA]</scope>
    <source>
        <strain evidence="3 4">HSC6</strain>
    </source>
</reference>
<organism evidence="3 4">
    <name type="scientific">Photobacterium rosenbergii</name>
    <dbReference type="NCBI Taxonomy" id="294936"/>
    <lineage>
        <taxon>Bacteria</taxon>
        <taxon>Pseudomonadati</taxon>
        <taxon>Pseudomonadota</taxon>
        <taxon>Gammaproteobacteria</taxon>
        <taxon>Vibrionales</taxon>
        <taxon>Vibrionaceae</taxon>
        <taxon>Photobacterium</taxon>
    </lineage>
</organism>
<keyword evidence="1" id="KW-1133">Transmembrane helix</keyword>
<evidence type="ECO:0000256" key="1">
    <source>
        <dbReference type="SAM" id="Phobius"/>
    </source>
</evidence>
<accession>A0ABU3ZFV4</accession>